<feature type="non-terminal residue" evidence="1">
    <location>
        <position position="151"/>
    </location>
</feature>
<dbReference type="EMBL" id="KL363223">
    <property type="protein sequence ID" value="KFD52788.1"/>
    <property type="molecule type" value="Genomic_DNA"/>
</dbReference>
<dbReference type="Proteomes" id="UP000030764">
    <property type="component" value="Unassembled WGS sequence"/>
</dbReference>
<accession>A0A085M6E2</accession>
<evidence type="ECO:0000313" key="1">
    <source>
        <dbReference type="EMBL" id="KFD52788.1"/>
    </source>
</evidence>
<proteinExistence type="predicted"/>
<dbReference type="AlphaFoldDB" id="A0A085M6E2"/>
<reference evidence="1 2" key="1">
    <citation type="journal article" date="2014" name="Nat. Genet.">
        <title>Genome and transcriptome of the porcine whipworm Trichuris suis.</title>
        <authorList>
            <person name="Jex A.R."/>
            <person name="Nejsum P."/>
            <person name="Schwarz E.M."/>
            <person name="Hu L."/>
            <person name="Young N.D."/>
            <person name="Hall R.S."/>
            <person name="Korhonen P.K."/>
            <person name="Liao S."/>
            <person name="Thamsborg S."/>
            <person name="Xia J."/>
            <person name="Xu P."/>
            <person name="Wang S."/>
            <person name="Scheerlinck J.P."/>
            <person name="Hofmann A."/>
            <person name="Sternberg P.W."/>
            <person name="Wang J."/>
            <person name="Gasser R.B."/>
        </authorList>
    </citation>
    <scope>NUCLEOTIDE SEQUENCE [LARGE SCALE GENOMIC DNA]</scope>
    <source>
        <strain evidence="1">DCEP-RM93M</strain>
    </source>
</reference>
<evidence type="ECO:0000313" key="2">
    <source>
        <dbReference type="Proteomes" id="UP000030764"/>
    </source>
</evidence>
<sequence length="151" mass="17489">MLVKVRKQVQALEDDVRIYCRRLELLHENFLKRFHDVATLAIPDRVLESFIVSHLNVGIYLQEELIDLQSNDEIKPRMERGYEYFWLCQEIPPCHPTLWAAMKGLLTTILSSSVVECGFSLATDLVTKKRNRLEAVNRGFMIVGHVNAAQY</sequence>
<organism evidence="1 2">
    <name type="scientific">Trichuris suis</name>
    <name type="common">pig whipworm</name>
    <dbReference type="NCBI Taxonomy" id="68888"/>
    <lineage>
        <taxon>Eukaryota</taxon>
        <taxon>Metazoa</taxon>
        <taxon>Ecdysozoa</taxon>
        <taxon>Nematoda</taxon>
        <taxon>Enoplea</taxon>
        <taxon>Dorylaimia</taxon>
        <taxon>Trichinellida</taxon>
        <taxon>Trichuridae</taxon>
        <taxon>Trichuris</taxon>
    </lineage>
</organism>
<keyword evidence="2" id="KW-1185">Reference proteome</keyword>
<protein>
    <submittedName>
        <fullName evidence="1">Uncharacterized protein</fullName>
    </submittedName>
</protein>
<name>A0A085M6E2_9BILA</name>
<gene>
    <name evidence="1" type="ORF">M513_06279</name>
</gene>